<evidence type="ECO:0000256" key="5">
    <source>
        <dbReference type="ARBA" id="ARBA00022490"/>
    </source>
</evidence>
<dbReference type="InterPro" id="IPR001352">
    <property type="entry name" value="RNase_HII/HIII"/>
</dbReference>
<accession>A0A5M6D711</accession>
<protein>
    <recommendedName>
        <fullName evidence="4">Ribonuclease HIII</fullName>
    </recommendedName>
</protein>
<dbReference type="Gene3D" id="3.30.420.10">
    <property type="entry name" value="Ribonuclease H-like superfamily/Ribonuclease H"/>
    <property type="match status" value="1"/>
</dbReference>
<sequence>MILIATDEAGYGPRLGPLVIAGTVWQIPDGQQRGKTHAAGEDGVDRTADSCFAAFQTLARPFQLGTRRILVDDSKSIFQPRSARKSGDPGYGVLETVALAGCRWAGIGGASVQLVQDLAPEDADSIAGTPWLSDFAAESVAVGNVRPLIDHWSASGARLIGVATRIITANAFNRHCAGGRNKSDLLSEATLGLVRTLLHSTHDIDAASRAGESISVYCDRHGGRRYYAAPLQAAFDGSLVQVGLETSGESSYRVPFRGSDFAIRFTVKGDAFAPVAFSSLVAKYLREKAMESLNRYFARHHDADPPLRPTAGYPSDAERFLKQVTTTIRGQRLDRDALVRER</sequence>
<dbReference type="Proteomes" id="UP000324479">
    <property type="component" value="Unassembled WGS sequence"/>
</dbReference>
<comment type="similarity">
    <text evidence="3">Belongs to the RNase HII family. RnhC subfamily.</text>
</comment>
<evidence type="ECO:0000313" key="6">
    <source>
        <dbReference type="EMBL" id="KAA5543163.1"/>
    </source>
</evidence>
<dbReference type="GO" id="GO:0006298">
    <property type="term" value="P:mismatch repair"/>
    <property type="evidence" value="ECO:0007669"/>
    <property type="project" value="TreeGrafter"/>
</dbReference>
<gene>
    <name evidence="6" type="ORF">FYK55_12845</name>
</gene>
<comment type="function">
    <text evidence="1">Endonuclease that specifically degrades the RNA of RNA-DNA hybrids.</text>
</comment>
<dbReference type="GO" id="GO:0005737">
    <property type="term" value="C:cytoplasm"/>
    <property type="evidence" value="ECO:0007669"/>
    <property type="project" value="UniProtKB-SubCell"/>
</dbReference>
<evidence type="ECO:0000256" key="3">
    <source>
        <dbReference type="ARBA" id="ARBA00008378"/>
    </source>
</evidence>
<dbReference type="InterPro" id="IPR036397">
    <property type="entry name" value="RNaseH_sf"/>
</dbReference>
<dbReference type="GO" id="GO:0003723">
    <property type="term" value="F:RNA binding"/>
    <property type="evidence" value="ECO:0007669"/>
    <property type="project" value="InterPro"/>
</dbReference>
<organism evidence="6 7">
    <name type="scientific">Roseiconus nitratireducens</name>
    <dbReference type="NCBI Taxonomy" id="2605748"/>
    <lineage>
        <taxon>Bacteria</taxon>
        <taxon>Pseudomonadati</taxon>
        <taxon>Planctomycetota</taxon>
        <taxon>Planctomycetia</taxon>
        <taxon>Pirellulales</taxon>
        <taxon>Pirellulaceae</taxon>
        <taxon>Roseiconus</taxon>
    </lineage>
</organism>
<comment type="caution">
    <text evidence="6">The sequence shown here is derived from an EMBL/GenBank/DDBJ whole genome shotgun (WGS) entry which is preliminary data.</text>
</comment>
<evidence type="ECO:0000256" key="2">
    <source>
        <dbReference type="ARBA" id="ARBA00004496"/>
    </source>
</evidence>
<proteinExistence type="inferred from homology"/>
<dbReference type="GO" id="GO:0004523">
    <property type="term" value="F:RNA-DNA hybrid ribonuclease activity"/>
    <property type="evidence" value="ECO:0007669"/>
    <property type="project" value="InterPro"/>
</dbReference>
<keyword evidence="5" id="KW-0963">Cytoplasm</keyword>
<name>A0A5M6D711_9BACT</name>
<dbReference type="RefSeq" id="WP_150076828.1">
    <property type="nucleotide sequence ID" value="NZ_VWOX01000006.1"/>
</dbReference>
<dbReference type="AlphaFoldDB" id="A0A5M6D711"/>
<comment type="subcellular location">
    <subcellularLocation>
        <location evidence="2">Cytoplasm</location>
    </subcellularLocation>
</comment>
<dbReference type="PANTHER" id="PTHR10954">
    <property type="entry name" value="RIBONUCLEASE H2 SUBUNIT A"/>
    <property type="match status" value="1"/>
</dbReference>
<evidence type="ECO:0000256" key="1">
    <source>
        <dbReference type="ARBA" id="ARBA00004065"/>
    </source>
</evidence>
<keyword evidence="7" id="KW-1185">Reference proteome</keyword>
<dbReference type="GO" id="GO:0032299">
    <property type="term" value="C:ribonuclease H2 complex"/>
    <property type="evidence" value="ECO:0007669"/>
    <property type="project" value="TreeGrafter"/>
</dbReference>
<dbReference type="PANTHER" id="PTHR10954:SF23">
    <property type="entry name" value="RIBONUCLEASE"/>
    <property type="match status" value="1"/>
</dbReference>
<reference evidence="6 7" key="1">
    <citation type="submission" date="2019-08" db="EMBL/GenBank/DDBJ databases">
        <authorList>
            <person name="Dhanesh K."/>
            <person name="Kumar G."/>
            <person name="Sasikala C."/>
            <person name="Venkata Ramana C."/>
        </authorList>
    </citation>
    <scope>NUCLEOTIDE SEQUENCE [LARGE SCALE GENOMIC DNA]</scope>
    <source>
        <strain evidence="6 7">JC645</strain>
    </source>
</reference>
<dbReference type="GO" id="GO:0043137">
    <property type="term" value="P:DNA replication, removal of RNA primer"/>
    <property type="evidence" value="ECO:0007669"/>
    <property type="project" value="TreeGrafter"/>
</dbReference>
<evidence type="ECO:0000313" key="7">
    <source>
        <dbReference type="Proteomes" id="UP000324479"/>
    </source>
</evidence>
<dbReference type="EMBL" id="VWOX01000006">
    <property type="protein sequence ID" value="KAA5543163.1"/>
    <property type="molecule type" value="Genomic_DNA"/>
</dbReference>
<evidence type="ECO:0000256" key="4">
    <source>
        <dbReference type="ARBA" id="ARBA00021407"/>
    </source>
</evidence>